<feature type="transmembrane region" description="Helical" evidence="6">
    <location>
        <begin position="385"/>
        <end position="403"/>
    </location>
</feature>
<keyword evidence="4 6" id="KW-1133">Transmembrane helix</keyword>
<protein>
    <submittedName>
        <fullName evidence="7">Amino acid permease</fullName>
    </submittedName>
</protein>
<feature type="transmembrane region" description="Helical" evidence="6">
    <location>
        <begin position="153"/>
        <end position="174"/>
    </location>
</feature>
<feature type="transmembrane region" description="Helical" evidence="6">
    <location>
        <begin position="194"/>
        <end position="211"/>
    </location>
</feature>
<feature type="transmembrane region" description="Helical" evidence="6">
    <location>
        <begin position="409"/>
        <end position="426"/>
    </location>
</feature>
<feature type="transmembrane region" description="Helical" evidence="6">
    <location>
        <begin position="122"/>
        <end position="141"/>
    </location>
</feature>
<sequence length="441" mass="45837">MMTSDATASLKRVITLPLLVFFILGDVLGAGVYALAGAIADRAGGAIWAPLALALFFALLTAASYAELVSKYPRAGGAAVFARRAFGSPLLAFLVGFAMLAAGITSAAGLALAFAGEYLRVFIDWPSAVLAPLFLVLMAMLNARGIKESLSANLVMTLIELSGLVLVIIAVAVLSGQGQAEPARLLDFGDQGPATAILGGALLAFYSYVGFETSANLAEEIKDVRRTYPRALFAALLVAGLVYLAVGAGAALVMPVQALIDAKTPLMDIVHNAELGLPHGVFAIIALVAVANGAMLTMIMASRLTWGMARDGMLPRMLGQVLPNRGTPGYAIAATTLLAIVLTFTGSLEVLAETVVLLLLFVFLSTNVAVLVLKKDKVDAEHFSVHPVVPVLGILSCLLVLGQQPFENWLRAGALLGLGAVLHWLAGKGFGRTVSEGDAGQ</sequence>
<dbReference type="InterPro" id="IPR002293">
    <property type="entry name" value="AA/rel_permease1"/>
</dbReference>
<name>A0ABM6J335_9PSED</name>
<dbReference type="Proteomes" id="UP000191010">
    <property type="component" value="Chromosome"/>
</dbReference>
<proteinExistence type="predicted"/>
<dbReference type="Pfam" id="PF13520">
    <property type="entry name" value="AA_permease_2"/>
    <property type="match status" value="1"/>
</dbReference>
<reference evidence="7 8" key="1">
    <citation type="submission" date="2017-02" db="EMBL/GenBank/DDBJ databases">
        <authorList>
            <person name="Guo L."/>
        </authorList>
    </citation>
    <scope>NUCLEOTIDE SEQUENCE [LARGE SCALE GENOMIC DNA]</scope>
    <source>
        <strain evidence="7 8">PRS09-11288</strain>
    </source>
</reference>
<dbReference type="EMBL" id="CP019952">
    <property type="protein sequence ID" value="AQW68854.1"/>
    <property type="molecule type" value="Genomic_DNA"/>
</dbReference>
<evidence type="ECO:0000313" key="7">
    <source>
        <dbReference type="EMBL" id="AQW68854.1"/>
    </source>
</evidence>
<keyword evidence="5 6" id="KW-0472">Membrane</keyword>
<feature type="transmembrane region" description="Helical" evidence="6">
    <location>
        <begin position="280"/>
        <end position="306"/>
    </location>
</feature>
<evidence type="ECO:0000256" key="4">
    <source>
        <dbReference type="ARBA" id="ARBA00022989"/>
    </source>
</evidence>
<organism evidence="7 8">
    <name type="scientific">Pseudomonas parafulva</name>
    <dbReference type="NCBI Taxonomy" id="157782"/>
    <lineage>
        <taxon>Bacteria</taxon>
        <taxon>Pseudomonadati</taxon>
        <taxon>Pseudomonadota</taxon>
        <taxon>Gammaproteobacteria</taxon>
        <taxon>Pseudomonadales</taxon>
        <taxon>Pseudomonadaceae</taxon>
        <taxon>Pseudomonas</taxon>
    </lineage>
</organism>
<keyword evidence="3 6" id="KW-0812">Transmembrane</keyword>
<dbReference type="InterPro" id="IPR050367">
    <property type="entry name" value="APC_superfamily"/>
</dbReference>
<feature type="transmembrane region" description="Helical" evidence="6">
    <location>
        <begin position="327"/>
        <end position="348"/>
    </location>
</feature>
<evidence type="ECO:0000256" key="1">
    <source>
        <dbReference type="ARBA" id="ARBA00004651"/>
    </source>
</evidence>
<dbReference type="PANTHER" id="PTHR42770">
    <property type="entry name" value="AMINO ACID TRANSPORTER-RELATED"/>
    <property type="match status" value="1"/>
</dbReference>
<accession>A0ABM6J335</accession>
<feature type="transmembrane region" description="Helical" evidence="6">
    <location>
        <begin position="90"/>
        <end position="116"/>
    </location>
</feature>
<evidence type="ECO:0000256" key="3">
    <source>
        <dbReference type="ARBA" id="ARBA00022692"/>
    </source>
</evidence>
<dbReference type="Gene3D" id="1.20.1740.10">
    <property type="entry name" value="Amino acid/polyamine transporter I"/>
    <property type="match status" value="1"/>
</dbReference>
<evidence type="ECO:0000256" key="5">
    <source>
        <dbReference type="ARBA" id="ARBA00023136"/>
    </source>
</evidence>
<keyword evidence="8" id="KW-1185">Reference proteome</keyword>
<evidence type="ECO:0000256" key="6">
    <source>
        <dbReference type="SAM" id="Phobius"/>
    </source>
</evidence>
<gene>
    <name evidence="7" type="ORF">B2J77_11830</name>
</gene>
<evidence type="ECO:0000313" key="8">
    <source>
        <dbReference type="Proteomes" id="UP000191010"/>
    </source>
</evidence>
<feature type="transmembrane region" description="Helical" evidence="6">
    <location>
        <begin position="45"/>
        <end position="69"/>
    </location>
</feature>
<comment type="subcellular location">
    <subcellularLocation>
        <location evidence="1">Cell membrane</location>
        <topology evidence="1">Multi-pass membrane protein</topology>
    </subcellularLocation>
</comment>
<keyword evidence="2" id="KW-1003">Cell membrane</keyword>
<dbReference type="PANTHER" id="PTHR42770:SF11">
    <property type="entry name" value="INNER MEMBRANE TRANSPORT PROTEIN YBAT"/>
    <property type="match status" value="1"/>
</dbReference>
<feature type="transmembrane region" description="Helical" evidence="6">
    <location>
        <begin position="354"/>
        <end position="373"/>
    </location>
</feature>
<evidence type="ECO:0000256" key="2">
    <source>
        <dbReference type="ARBA" id="ARBA00022475"/>
    </source>
</evidence>
<feature type="transmembrane region" description="Helical" evidence="6">
    <location>
        <begin position="232"/>
        <end position="260"/>
    </location>
</feature>
<dbReference type="PIRSF" id="PIRSF006060">
    <property type="entry name" value="AA_transporter"/>
    <property type="match status" value="1"/>
</dbReference>